<organism evidence="2 3">
    <name type="scientific">Euroglyphus maynei</name>
    <name type="common">Mayne's house dust mite</name>
    <dbReference type="NCBI Taxonomy" id="6958"/>
    <lineage>
        <taxon>Eukaryota</taxon>
        <taxon>Metazoa</taxon>
        <taxon>Ecdysozoa</taxon>
        <taxon>Arthropoda</taxon>
        <taxon>Chelicerata</taxon>
        <taxon>Arachnida</taxon>
        <taxon>Acari</taxon>
        <taxon>Acariformes</taxon>
        <taxon>Sarcoptiformes</taxon>
        <taxon>Astigmata</taxon>
        <taxon>Psoroptidia</taxon>
        <taxon>Analgoidea</taxon>
        <taxon>Pyroglyphidae</taxon>
        <taxon>Pyroglyphinae</taxon>
        <taxon>Euroglyphus</taxon>
    </lineage>
</organism>
<dbReference type="PANTHER" id="PTHR11675">
    <property type="entry name" value="N-ACETYLGALACTOSAMINYLTRANSFERASE"/>
    <property type="match status" value="1"/>
</dbReference>
<name>A0A1Y3BE70_EURMA</name>
<sequence>MIGHIYIFHLIKNLSYNYEIKTNPSSWPGENGKGVEIPKEEEAEKNEKFKLNQFNILASDRIALNRTISDVRLNTCRRKRYPKHLPTASIHGQHYYVLHYSYISGKFTERNNTG</sequence>
<protein>
    <submittedName>
        <fullName evidence="2">Uncharacterized protein</fullName>
    </submittedName>
</protein>
<evidence type="ECO:0000313" key="3">
    <source>
        <dbReference type="Proteomes" id="UP000194236"/>
    </source>
</evidence>
<proteinExistence type="predicted"/>
<gene>
    <name evidence="2" type="ORF">BLA29_005986</name>
</gene>
<dbReference type="EMBL" id="MUJZ01028559">
    <property type="protein sequence ID" value="OTF78294.1"/>
    <property type="molecule type" value="Genomic_DNA"/>
</dbReference>
<keyword evidence="3" id="KW-1185">Reference proteome</keyword>
<dbReference type="GO" id="GO:0006493">
    <property type="term" value="P:protein O-linked glycosylation"/>
    <property type="evidence" value="ECO:0007669"/>
    <property type="project" value="TreeGrafter"/>
</dbReference>
<evidence type="ECO:0000313" key="2">
    <source>
        <dbReference type="EMBL" id="OTF78294.1"/>
    </source>
</evidence>
<dbReference type="Proteomes" id="UP000194236">
    <property type="component" value="Unassembled WGS sequence"/>
</dbReference>
<dbReference type="PANTHER" id="PTHR11675:SF101">
    <property type="entry name" value="POLYPEPTIDE N-ACETYLGALACTOSAMINYLTRANSFERASE 5"/>
    <property type="match status" value="1"/>
</dbReference>
<dbReference type="InterPro" id="IPR029044">
    <property type="entry name" value="Nucleotide-diphossugar_trans"/>
</dbReference>
<reference evidence="2 3" key="1">
    <citation type="submission" date="2017-03" db="EMBL/GenBank/DDBJ databases">
        <title>Genome Survey of Euroglyphus maynei.</title>
        <authorList>
            <person name="Arlian L.G."/>
            <person name="Morgan M.S."/>
            <person name="Rider S.D."/>
        </authorList>
    </citation>
    <scope>NUCLEOTIDE SEQUENCE [LARGE SCALE GENOMIC DNA]</scope>
    <source>
        <strain evidence="2">Arlian Lab</strain>
        <tissue evidence="2">Whole body</tissue>
    </source>
</reference>
<dbReference type="AlphaFoldDB" id="A0A1Y3BE70"/>
<evidence type="ECO:0000256" key="1">
    <source>
        <dbReference type="ARBA" id="ARBA00023157"/>
    </source>
</evidence>
<comment type="caution">
    <text evidence="2">The sequence shown here is derived from an EMBL/GenBank/DDBJ whole genome shotgun (WGS) entry which is preliminary data.</text>
</comment>
<dbReference type="GO" id="GO:0004653">
    <property type="term" value="F:polypeptide N-acetylgalactosaminyltransferase activity"/>
    <property type="evidence" value="ECO:0007669"/>
    <property type="project" value="TreeGrafter"/>
</dbReference>
<dbReference type="GO" id="GO:0005794">
    <property type="term" value="C:Golgi apparatus"/>
    <property type="evidence" value="ECO:0007669"/>
    <property type="project" value="TreeGrafter"/>
</dbReference>
<keyword evidence="1" id="KW-1015">Disulfide bond</keyword>
<dbReference type="OrthoDB" id="6419255at2759"/>
<accession>A0A1Y3BE70</accession>
<dbReference type="Gene3D" id="3.90.550.10">
    <property type="entry name" value="Spore Coat Polysaccharide Biosynthesis Protein SpsA, Chain A"/>
    <property type="match status" value="1"/>
</dbReference>